<gene>
    <name evidence="7" type="ORF">V6N11_024836</name>
</gene>
<protein>
    <recommendedName>
        <fullName evidence="6">S-protein homolog</fullName>
    </recommendedName>
</protein>
<accession>A0ABR2QN94</accession>
<dbReference type="InterPro" id="IPR010264">
    <property type="entry name" value="Self-incomp_S1"/>
</dbReference>
<dbReference type="PANTHER" id="PTHR31232:SF60">
    <property type="entry name" value="S-PROTEIN HOMOLOG"/>
    <property type="match status" value="1"/>
</dbReference>
<keyword evidence="3 6" id="KW-0713">Self-incompatibility</keyword>
<evidence type="ECO:0000256" key="6">
    <source>
        <dbReference type="RuleBase" id="RU367044"/>
    </source>
</evidence>
<reference evidence="7 8" key="1">
    <citation type="journal article" date="2024" name="G3 (Bethesda)">
        <title>Genome assembly of Hibiscus sabdariffa L. provides insights into metabolisms of medicinal natural products.</title>
        <authorList>
            <person name="Kim T."/>
        </authorList>
    </citation>
    <scope>NUCLEOTIDE SEQUENCE [LARGE SCALE GENOMIC DNA]</scope>
    <source>
        <strain evidence="7">TK-2024</strain>
        <tissue evidence="7">Old leaves</tissue>
    </source>
</reference>
<keyword evidence="8" id="KW-1185">Reference proteome</keyword>
<comment type="similarity">
    <text evidence="2 6">Belongs to the plant self-incompatibility (S1) protein family.</text>
</comment>
<evidence type="ECO:0000256" key="1">
    <source>
        <dbReference type="ARBA" id="ARBA00004613"/>
    </source>
</evidence>
<dbReference type="PANTHER" id="PTHR31232">
    <property type="match status" value="1"/>
</dbReference>
<evidence type="ECO:0000256" key="3">
    <source>
        <dbReference type="ARBA" id="ARBA00022471"/>
    </source>
</evidence>
<evidence type="ECO:0000256" key="2">
    <source>
        <dbReference type="ARBA" id="ARBA00005581"/>
    </source>
</evidence>
<comment type="caution">
    <text evidence="7">The sequence shown here is derived from an EMBL/GenBank/DDBJ whole genome shotgun (WGS) entry which is preliminary data.</text>
</comment>
<organism evidence="7 8">
    <name type="scientific">Hibiscus sabdariffa</name>
    <name type="common">roselle</name>
    <dbReference type="NCBI Taxonomy" id="183260"/>
    <lineage>
        <taxon>Eukaryota</taxon>
        <taxon>Viridiplantae</taxon>
        <taxon>Streptophyta</taxon>
        <taxon>Embryophyta</taxon>
        <taxon>Tracheophyta</taxon>
        <taxon>Spermatophyta</taxon>
        <taxon>Magnoliopsida</taxon>
        <taxon>eudicotyledons</taxon>
        <taxon>Gunneridae</taxon>
        <taxon>Pentapetalae</taxon>
        <taxon>rosids</taxon>
        <taxon>malvids</taxon>
        <taxon>Malvales</taxon>
        <taxon>Malvaceae</taxon>
        <taxon>Malvoideae</taxon>
        <taxon>Hibiscus</taxon>
    </lineage>
</organism>
<dbReference type="EMBL" id="JBBPBN010000035">
    <property type="protein sequence ID" value="KAK9002148.1"/>
    <property type="molecule type" value="Genomic_DNA"/>
</dbReference>
<keyword evidence="5" id="KW-0732">Signal</keyword>
<evidence type="ECO:0000256" key="4">
    <source>
        <dbReference type="ARBA" id="ARBA00022525"/>
    </source>
</evidence>
<dbReference type="Pfam" id="PF05938">
    <property type="entry name" value="Self-incomp_S1"/>
    <property type="match status" value="1"/>
</dbReference>
<comment type="subcellular location">
    <subcellularLocation>
        <location evidence="1 6">Secreted</location>
    </subcellularLocation>
</comment>
<keyword evidence="4 6" id="KW-0964">Secreted</keyword>
<evidence type="ECO:0000313" key="7">
    <source>
        <dbReference type="EMBL" id="KAK9002148.1"/>
    </source>
</evidence>
<proteinExistence type="inferred from homology"/>
<evidence type="ECO:0000313" key="8">
    <source>
        <dbReference type="Proteomes" id="UP001396334"/>
    </source>
</evidence>
<dbReference type="Proteomes" id="UP001396334">
    <property type="component" value="Unassembled WGS sequence"/>
</dbReference>
<sequence length="152" mass="17652">MADVGATTEHGSLKVYSIDESGGAKGIELLSTVSQERRPIRYKILLIHCKSRDNDLGVHNLTVGNEFMWKFKPAIFGSTLFYCFMASEFDHVHATFNVFWDNQDLFYWCNWKLCSWIGEDDGIYLKNIPEKYGEFNHKWESGRELHANYTIV</sequence>
<evidence type="ECO:0000256" key="5">
    <source>
        <dbReference type="ARBA" id="ARBA00022729"/>
    </source>
</evidence>
<name>A0ABR2QN94_9ROSI</name>